<feature type="signal peptide" evidence="1">
    <location>
        <begin position="1"/>
        <end position="21"/>
    </location>
</feature>
<evidence type="ECO:0000256" key="1">
    <source>
        <dbReference type="SAM" id="SignalP"/>
    </source>
</evidence>
<dbReference type="WBParaSite" id="ACRNAN_scaffold3799.g27882.t1">
    <property type="protein sequence ID" value="ACRNAN_scaffold3799.g27882.t1"/>
    <property type="gene ID" value="ACRNAN_scaffold3799.g27882"/>
</dbReference>
<keyword evidence="2" id="KW-1185">Reference proteome</keyword>
<accession>A0A914DUX4</accession>
<organism evidence="2 3">
    <name type="scientific">Acrobeloides nanus</name>
    <dbReference type="NCBI Taxonomy" id="290746"/>
    <lineage>
        <taxon>Eukaryota</taxon>
        <taxon>Metazoa</taxon>
        <taxon>Ecdysozoa</taxon>
        <taxon>Nematoda</taxon>
        <taxon>Chromadorea</taxon>
        <taxon>Rhabditida</taxon>
        <taxon>Tylenchina</taxon>
        <taxon>Cephalobomorpha</taxon>
        <taxon>Cephaloboidea</taxon>
        <taxon>Cephalobidae</taxon>
        <taxon>Acrobeloides</taxon>
    </lineage>
</organism>
<dbReference type="AlphaFoldDB" id="A0A914DUX4"/>
<feature type="chain" id="PRO_5037963315" evidence="1">
    <location>
        <begin position="22"/>
        <end position="77"/>
    </location>
</feature>
<evidence type="ECO:0000313" key="3">
    <source>
        <dbReference type="WBParaSite" id="ACRNAN_scaffold3799.g27882.t1"/>
    </source>
</evidence>
<proteinExistence type="predicted"/>
<keyword evidence="1" id="KW-0732">Signal</keyword>
<evidence type="ECO:0000313" key="2">
    <source>
        <dbReference type="Proteomes" id="UP000887540"/>
    </source>
</evidence>
<name>A0A914DUX4_9BILA</name>
<protein>
    <submittedName>
        <fullName evidence="3">Uncharacterized protein</fullName>
    </submittedName>
</protein>
<sequence length="77" mass="8116">MFKALLFFGLIFLVGLNANLAKVSNIEQIDNGNRRDIRDVGEPCKGPSFCGPNGCTCDPGPPGRPAPHGLDGPMGPH</sequence>
<reference evidence="3" key="1">
    <citation type="submission" date="2022-11" db="UniProtKB">
        <authorList>
            <consortium name="WormBaseParasite"/>
        </authorList>
    </citation>
    <scope>IDENTIFICATION</scope>
</reference>
<dbReference type="Proteomes" id="UP000887540">
    <property type="component" value="Unplaced"/>
</dbReference>